<accession>A0A9X2BFS8</accession>
<dbReference type="AlphaFoldDB" id="A0A9X2BFS8"/>
<proteinExistence type="predicted"/>
<reference evidence="1" key="1">
    <citation type="submission" date="2021-09" db="EMBL/GenBank/DDBJ databases">
        <title>Genome analysis of Fictibacillus sp. KIGAM418 isolated from marine sediment.</title>
        <authorList>
            <person name="Seo M.-J."/>
            <person name="Cho E.-S."/>
            <person name="Hwang C.Y."/>
        </authorList>
    </citation>
    <scope>NUCLEOTIDE SEQUENCE</scope>
    <source>
        <strain evidence="1">KIGAM418</strain>
    </source>
</reference>
<sequence>MSGQIVIGIVAPAVIAHRIQKVIKAFPTFTPVFQVSEDLSDAVSFTKELAEKVDVLLFSGYEGYKLVKDHMEFPVPAHYIPLKASGLYGALFRLMRRMPDVQGISVDTLSEQEVSKVLEEVNENLDVLPVAEHRVFQTRSQIISLHERLFKEGKTQGALTGSNAVSNELHTLGIPNEWVVPTEEDITISLERALLSCKKRQNKDSQVVMGLIRMVHPPIEEFELAGHRIQKKKARIRQMILEYAEALEGHLTAVAEDEFLFVTTRGIFERVSEGYKSIPLLQTLKEDHQLSLSVGVGFGLSAKDAGNHAWVALRQSIQFGSNQCYIVREDKSVIGPVEMSNPLIYSLSVTDPALLHKAEKTGMTATYLTKMMAQIKRTERITYTAQEIASILGVTIRSAHRILLQCLDAGLIQIVGEEKLSSKGRPRQIYAFHFIDDYLSEKG</sequence>
<evidence type="ECO:0000313" key="1">
    <source>
        <dbReference type="EMBL" id="MCK6259090.1"/>
    </source>
</evidence>
<keyword evidence="2" id="KW-1185">Reference proteome</keyword>
<evidence type="ECO:0008006" key="3">
    <source>
        <dbReference type="Google" id="ProtNLM"/>
    </source>
</evidence>
<dbReference type="Proteomes" id="UP001139011">
    <property type="component" value="Unassembled WGS sequence"/>
</dbReference>
<gene>
    <name evidence="1" type="ORF">LCY76_21190</name>
</gene>
<name>A0A9X2BFS8_9BACL</name>
<evidence type="ECO:0000313" key="2">
    <source>
        <dbReference type="Proteomes" id="UP001139011"/>
    </source>
</evidence>
<dbReference type="EMBL" id="JAIWJX010000002">
    <property type="protein sequence ID" value="MCK6259090.1"/>
    <property type="molecule type" value="Genomic_DNA"/>
</dbReference>
<protein>
    <recommendedName>
        <fullName evidence="3">Transcriptional regulator</fullName>
    </recommendedName>
</protein>
<dbReference type="Gene3D" id="3.30.70.270">
    <property type="match status" value="1"/>
</dbReference>
<dbReference type="InterPro" id="IPR043128">
    <property type="entry name" value="Rev_trsase/Diguanyl_cyclase"/>
</dbReference>
<comment type="caution">
    <text evidence="1">The sequence shown here is derived from an EMBL/GenBank/DDBJ whole genome shotgun (WGS) entry which is preliminary data.</text>
</comment>
<organism evidence="1 2">
    <name type="scientific">Fictibacillus marinisediminis</name>
    <dbReference type="NCBI Taxonomy" id="2878389"/>
    <lineage>
        <taxon>Bacteria</taxon>
        <taxon>Bacillati</taxon>
        <taxon>Bacillota</taxon>
        <taxon>Bacilli</taxon>
        <taxon>Bacillales</taxon>
        <taxon>Fictibacillaceae</taxon>
        <taxon>Fictibacillus</taxon>
    </lineage>
</organism>
<dbReference type="RefSeq" id="WP_248254300.1">
    <property type="nucleotide sequence ID" value="NZ_JAIWJX010000002.1"/>
</dbReference>